<proteinExistence type="predicted"/>
<dbReference type="Gene3D" id="3.10.180.10">
    <property type="entry name" value="2,3-Dihydroxybiphenyl 1,2-Dioxygenase, domain 1"/>
    <property type="match status" value="1"/>
</dbReference>
<dbReference type="Proteomes" id="UP000536640">
    <property type="component" value="Unassembled WGS sequence"/>
</dbReference>
<dbReference type="RefSeq" id="WP_221301780.1">
    <property type="nucleotide sequence ID" value="NZ_JACHHW010000015.1"/>
</dbReference>
<keyword evidence="1" id="KW-0223">Dioxygenase</keyword>
<dbReference type="GO" id="GO:0016829">
    <property type="term" value="F:lyase activity"/>
    <property type="evidence" value="ECO:0007669"/>
    <property type="project" value="UniProtKB-KW"/>
</dbReference>
<keyword evidence="1" id="KW-0456">Lyase</keyword>
<evidence type="ECO:0000313" key="2">
    <source>
        <dbReference type="Proteomes" id="UP000536640"/>
    </source>
</evidence>
<comment type="caution">
    <text evidence="1">The sequence shown here is derived from an EMBL/GenBank/DDBJ whole genome shotgun (WGS) entry which is preliminary data.</text>
</comment>
<organism evidence="1 2">
    <name type="scientific">Zhongshania antarctica</name>
    <dbReference type="NCBI Taxonomy" id="641702"/>
    <lineage>
        <taxon>Bacteria</taxon>
        <taxon>Pseudomonadati</taxon>
        <taxon>Pseudomonadota</taxon>
        <taxon>Gammaproteobacteria</taxon>
        <taxon>Cellvibrionales</taxon>
        <taxon>Spongiibacteraceae</taxon>
        <taxon>Zhongshania</taxon>
    </lineage>
</organism>
<dbReference type="AlphaFoldDB" id="A0A840R9Q2"/>
<protein>
    <submittedName>
        <fullName evidence="1">Catechol 2,3-dioxygenase-like lactoylglutathione lyase family enzyme</fullName>
    </submittedName>
</protein>
<keyword evidence="1" id="KW-0560">Oxidoreductase</keyword>
<dbReference type="GO" id="GO:0051213">
    <property type="term" value="F:dioxygenase activity"/>
    <property type="evidence" value="ECO:0007669"/>
    <property type="project" value="UniProtKB-KW"/>
</dbReference>
<dbReference type="InterPro" id="IPR029068">
    <property type="entry name" value="Glyas_Bleomycin-R_OHBP_Dase"/>
</dbReference>
<accession>A0A840R9Q2</accession>
<keyword evidence="2" id="KW-1185">Reference proteome</keyword>
<reference evidence="1 2" key="1">
    <citation type="submission" date="2020-08" db="EMBL/GenBank/DDBJ databases">
        <title>Genomic Encyclopedia of Type Strains, Phase IV (KMG-IV): sequencing the most valuable type-strain genomes for metagenomic binning, comparative biology and taxonomic classification.</title>
        <authorList>
            <person name="Goeker M."/>
        </authorList>
    </citation>
    <scope>NUCLEOTIDE SEQUENCE [LARGE SCALE GENOMIC DNA]</scope>
    <source>
        <strain evidence="1 2">DSM 25701</strain>
    </source>
</reference>
<dbReference type="EMBL" id="JACHHW010000015">
    <property type="protein sequence ID" value="MBB5189153.1"/>
    <property type="molecule type" value="Genomic_DNA"/>
</dbReference>
<gene>
    <name evidence="1" type="ORF">HNQ57_003456</name>
</gene>
<sequence>MSIFTHITAGANDLNKARNFYDTVLGALGLKRIADLGENGSIWGEDAPPFFVLNPANGQPALVTALLLVLKHLAAPLSTHFMLQHCLPGLKTKAHREPEIGHLTPTPLMRALCDARGV</sequence>
<evidence type="ECO:0000313" key="1">
    <source>
        <dbReference type="EMBL" id="MBB5189153.1"/>
    </source>
</evidence>
<name>A0A840R9Q2_9GAMM</name>